<dbReference type="GO" id="GO:0004674">
    <property type="term" value="F:protein serine/threonine kinase activity"/>
    <property type="evidence" value="ECO:0007669"/>
    <property type="project" value="TreeGrafter"/>
</dbReference>
<dbReference type="Pfam" id="PF00069">
    <property type="entry name" value="Pkinase"/>
    <property type="match status" value="1"/>
</dbReference>
<feature type="transmembrane region" description="Helical" evidence="2">
    <location>
        <begin position="107"/>
        <end position="130"/>
    </location>
</feature>
<feature type="compositionally biased region" description="Pro residues" evidence="1">
    <location>
        <begin position="647"/>
        <end position="658"/>
    </location>
</feature>
<feature type="compositionally biased region" description="Low complexity" evidence="1">
    <location>
        <begin position="617"/>
        <end position="629"/>
    </location>
</feature>
<dbReference type="SMART" id="SM00220">
    <property type="entry name" value="S_TKc"/>
    <property type="match status" value="1"/>
</dbReference>
<feature type="compositionally biased region" description="Low complexity" evidence="1">
    <location>
        <begin position="580"/>
        <end position="601"/>
    </location>
</feature>
<dbReference type="Gene3D" id="1.10.510.10">
    <property type="entry name" value="Transferase(Phosphotransferase) domain 1"/>
    <property type="match status" value="1"/>
</dbReference>
<dbReference type="PROSITE" id="PS00108">
    <property type="entry name" value="PROTEIN_KINASE_ST"/>
    <property type="match status" value="1"/>
</dbReference>
<evidence type="ECO:0000256" key="1">
    <source>
        <dbReference type="SAM" id="MobiDB-lite"/>
    </source>
</evidence>
<dbReference type="EMBL" id="GDKF01006269">
    <property type="protein sequence ID" value="JAT72353.1"/>
    <property type="molecule type" value="Transcribed_RNA"/>
</dbReference>
<feature type="transmembrane region" description="Helical" evidence="2">
    <location>
        <begin position="222"/>
        <end position="240"/>
    </location>
</feature>
<evidence type="ECO:0000313" key="4">
    <source>
        <dbReference type="EMBL" id="JAT72353.1"/>
    </source>
</evidence>
<dbReference type="PANTHER" id="PTHR44329">
    <property type="entry name" value="SERINE/THREONINE-PROTEIN KINASE TNNI3K-RELATED"/>
    <property type="match status" value="1"/>
</dbReference>
<keyword evidence="2" id="KW-0472">Membrane</keyword>
<dbReference type="InterPro" id="IPR051681">
    <property type="entry name" value="Ser/Thr_Kinases-Pseudokinases"/>
</dbReference>
<keyword evidence="2" id="KW-0812">Transmembrane</keyword>
<dbReference type="InterPro" id="IPR000719">
    <property type="entry name" value="Prot_kinase_dom"/>
</dbReference>
<feature type="transmembrane region" description="Helical" evidence="2">
    <location>
        <begin position="321"/>
        <end position="341"/>
    </location>
</feature>
<feature type="transmembrane region" description="Helical" evidence="2">
    <location>
        <begin position="289"/>
        <end position="309"/>
    </location>
</feature>
<organism evidence="4">
    <name type="scientific">Auxenochlorella protothecoides</name>
    <name type="common">Green microalga</name>
    <name type="synonym">Chlorella protothecoides</name>
    <dbReference type="NCBI Taxonomy" id="3075"/>
    <lineage>
        <taxon>Eukaryota</taxon>
        <taxon>Viridiplantae</taxon>
        <taxon>Chlorophyta</taxon>
        <taxon>core chlorophytes</taxon>
        <taxon>Trebouxiophyceae</taxon>
        <taxon>Chlorellales</taxon>
        <taxon>Chlorellaceae</taxon>
        <taxon>Auxenochlorella</taxon>
    </lineage>
</organism>
<feature type="transmembrane region" description="Helical" evidence="2">
    <location>
        <begin position="162"/>
        <end position="187"/>
    </location>
</feature>
<name>A0A1D2A0A0_AUXPR</name>
<feature type="compositionally biased region" description="Pro residues" evidence="1">
    <location>
        <begin position="727"/>
        <end position="741"/>
    </location>
</feature>
<dbReference type="InterPro" id="IPR008271">
    <property type="entry name" value="Ser/Thr_kinase_AS"/>
</dbReference>
<dbReference type="AlphaFoldDB" id="A0A1D2A0A0"/>
<feature type="region of interest" description="Disordered" evidence="1">
    <location>
        <begin position="520"/>
        <end position="539"/>
    </location>
</feature>
<feature type="compositionally biased region" description="Polar residues" evidence="1">
    <location>
        <begin position="554"/>
        <end position="572"/>
    </location>
</feature>
<feature type="compositionally biased region" description="Low complexity" evidence="1">
    <location>
        <begin position="695"/>
        <end position="704"/>
    </location>
</feature>
<evidence type="ECO:0000256" key="2">
    <source>
        <dbReference type="SAM" id="Phobius"/>
    </source>
</evidence>
<keyword evidence="2" id="KW-1133">Transmembrane helix</keyword>
<feature type="compositionally biased region" description="Low complexity" evidence="1">
    <location>
        <begin position="717"/>
        <end position="726"/>
    </location>
</feature>
<feature type="transmembrane region" description="Helical" evidence="2">
    <location>
        <begin position="252"/>
        <end position="277"/>
    </location>
</feature>
<proteinExistence type="predicted"/>
<accession>A0A1D2A0A0</accession>
<reference evidence="4" key="1">
    <citation type="submission" date="2015-08" db="EMBL/GenBank/DDBJ databases">
        <authorList>
            <person name="Babu N.S."/>
            <person name="Beckwith C.J."/>
            <person name="Beseler K.G."/>
            <person name="Brison A."/>
            <person name="Carone J.V."/>
            <person name="Caskin T.P."/>
            <person name="Diamond M."/>
            <person name="Durham M.E."/>
            <person name="Foxe J.M."/>
            <person name="Go M."/>
            <person name="Henderson B.A."/>
            <person name="Jones I.B."/>
            <person name="McGettigan J.A."/>
            <person name="Micheletti S.J."/>
            <person name="Nasrallah M.E."/>
            <person name="Ortiz D."/>
            <person name="Piller C.R."/>
            <person name="Privatt S.R."/>
            <person name="Schneider S.L."/>
            <person name="Sharp S."/>
            <person name="Smith T.C."/>
            <person name="Stanton J.D."/>
            <person name="Ullery H.E."/>
            <person name="Wilson R.J."/>
            <person name="Serrano M.G."/>
            <person name="Buck G."/>
            <person name="Lee V."/>
            <person name="Wang Y."/>
            <person name="Carvalho R."/>
            <person name="Voegtly L."/>
            <person name="Shi R."/>
            <person name="Duckworth R."/>
            <person name="Johnson A."/>
            <person name="Loviza R."/>
            <person name="Walstead R."/>
            <person name="Shah Z."/>
            <person name="Kiflezghi M."/>
            <person name="Wade K."/>
            <person name="Ball S.L."/>
            <person name="Bradley K.W."/>
            <person name="Asai D.J."/>
            <person name="Bowman C.A."/>
            <person name="Russell D.A."/>
            <person name="Pope W.H."/>
            <person name="Jacobs-Sera D."/>
            <person name="Hendrix R.W."/>
            <person name="Hatfull G.F."/>
        </authorList>
    </citation>
    <scope>NUCLEOTIDE SEQUENCE</scope>
</reference>
<feature type="transmembrane region" description="Helical" evidence="2">
    <location>
        <begin position="79"/>
        <end position="101"/>
    </location>
</feature>
<sequence length="1038" mass="110084">MADAIPSNRGAGAEVKLNLGAGEEARRRTPSESFDADTHVLRTTFSFDKLPERTAHTWYQRGIQRLQHSWRALPTACRALLVLAVLNAALTIAYAASIYSAGDNGEAVHISIGTVICAFFICAFLIDAVVYENSLEMAAAVIIGSLVLMRVVWFIIRKESSVKLVVLWGVMLCSTQSLVIVFAMLAYRQFGWRVLSHIGVDVRRHGAGVKQRAAVTANAFNTAYRLCVVMAVLLTALGVMGSAERPTGVDVALMVMAIVGLFVTAAAVAVVVVALAQPRPTHGIASPECIAAALAASLVQPISVIILYSNDHDQRLFSARVSLNVVAGFSIGSTFALLALYRLASAQRSLLCLDKARFKLRVIPTAATSRNMTLLPLQLGGWLGKPMPKNPGKLRYFQLSHDACTLRWGWNKFVRLYYLQTMTTDIDKQTLTLIFVADAPLTLQFPDVATLKVWHRGLRLALDLALAPEGGDEPDLEHEAATDTAPLLHSPDRGRTGSAHPSLTRLARRLAVFLVPRGAEGMGATPASPSPSPSQVRKRRRLASHLLRLAMGSRRSSLGGTDSHASLGSQESGRAGESMAAVHGEPPAAAAPGERATGTAEADVDAPDLLPSPGLQPPDAAAPSPDRGPSGAGGAGAPPSSAGGAGPPLPAPPQPPPPARDEEVAARYLAAIAAGGLTAELPALTRQPSGKLDESAATTSSRTSVTWAFDPVPSSLSRIPPRGASPRSPPPSLPPPASLPPPTLPVDVVEYGDLAWGRLLGVGSEARVHAARLRGAAVAVKSFPVASDALAEVQMYLAAGAHDNIVGLRGLCRHAGALHLVLEYCPRGTLDVLLHHTARRPWDAGKLLDMVHSVAAGLAHLHARGILHRDLKPANIFVGNTATSMKIGDFGCSRCTQRDLARLTPNVLGTVQYAAPELINEDLLPPPGSAPDWPLCLDIWSLGVVVWEMLSRRRPFEGLPQTAVQARWLARQVDARLPEVPPPGPGTAPEVAAVLTGLARLSRDCMALRLERRPQIGEVLRRVQELRACLPAGAGALV</sequence>
<dbReference type="PROSITE" id="PS50011">
    <property type="entry name" value="PROTEIN_KINASE_DOM"/>
    <property type="match status" value="1"/>
</dbReference>
<feature type="transmembrane region" description="Helical" evidence="2">
    <location>
        <begin position="137"/>
        <end position="156"/>
    </location>
</feature>
<feature type="region of interest" description="Disordered" evidence="1">
    <location>
        <begin position="471"/>
        <end position="501"/>
    </location>
</feature>
<feature type="region of interest" description="Disordered" evidence="1">
    <location>
        <begin position="685"/>
        <end position="704"/>
    </location>
</feature>
<evidence type="ECO:0000259" key="3">
    <source>
        <dbReference type="PROSITE" id="PS50011"/>
    </source>
</evidence>
<dbReference type="InterPro" id="IPR011009">
    <property type="entry name" value="Kinase-like_dom_sf"/>
</dbReference>
<feature type="domain" description="Protein kinase" evidence="3">
    <location>
        <begin position="754"/>
        <end position="1027"/>
    </location>
</feature>
<feature type="region of interest" description="Disordered" evidence="1">
    <location>
        <begin position="711"/>
        <end position="741"/>
    </location>
</feature>
<dbReference type="GO" id="GO:0005524">
    <property type="term" value="F:ATP binding"/>
    <property type="evidence" value="ECO:0007669"/>
    <property type="project" value="InterPro"/>
</dbReference>
<gene>
    <name evidence="4" type="ORF">g.100376</name>
</gene>
<dbReference type="SUPFAM" id="SSF56112">
    <property type="entry name" value="Protein kinase-like (PK-like)"/>
    <property type="match status" value="1"/>
</dbReference>
<feature type="region of interest" description="Disordered" evidence="1">
    <location>
        <begin position="552"/>
        <end position="661"/>
    </location>
</feature>
<protein>
    <recommendedName>
        <fullName evidence="3">Protein kinase domain-containing protein</fullName>
    </recommendedName>
</protein>